<protein>
    <submittedName>
        <fullName evidence="2">Uncharacterized protein</fullName>
    </submittedName>
</protein>
<reference evidence="2" key="1">
    <citation type="journal article" date="2020" name="Nature">
        <title>Giant virus diversity and host interactions through global metagenomics.</title>
        <authorList>
            <person name="Schulz F."/>
            <person name="Roux S."/>
            <person name="Paez-Espino D."/>
            <person name="Jungbluth S."/>
            <person name="Walsh D.A."/>
            <person name="Denef V.J."/>
            <person name="McMahon K.D."/>
            <person name="Konstantinidis K.T."/>
            <person name="Eloe-Fadrosh E.A."/>
            <person name="Kyrpides N.C."/>
            <person name="Woyke T."/>
        </authorList>
    </citation>
    <scope>NUCLEOTIDE SEQUENCE</scope>
    <source>
        <strain evidence="2">GVMAG-S-3300013286-35</strain>
    </source>
</reference>
<organism evidence="2">
    <name type="scientific">viral metagenome</name>
    <dbReference type="NCBI Taxonomy" id="1070528"/>
    <lineage>
        <taxon>unclassified sequences</taxon>
        <taxon>metagenomes</taxon>
        <taxon>organismal metagenomes</taxon>
    </lineage>
</organism>
<accession>A0A6C0KYD3</accession>
<evidence type="ECO:0000256" key="1">
    <source>
        <dbReference type="SAM" id="Phobius"/>
    </source>
</evidence>
<proteinExistence type="predicted"/>
<keyword evidence="1" id="KW-0812">Transmembrane</keyword>
<feature type="transmembrane region" description="Helical" evidence="1">
    <location>
        <begin position="45"/>
        <end position="66"/>
    </location>
</feature>
<dbReference type="EMBL" id="MN740992">
    <property type="protein sequence ID" value="QHU21680.1"/>
    <property type="molecule type" value="Genomic_DNA"/>
</dbReference>
<dbReference type="AlphaFoldDB" id="A0A6C0KYD3"/>
<feature type="transmembrane region" description="Helical" evidence="1">
    <location>
        <begin position="21"/>
        <end position="39"/>
    </location>
</feature>
<keyword evidence="1" id="KW-0472">Membrane</keyword>
<name>A0A6C0KYD3_9ZZZZ</name>
<keyword evidence="1" id="KW-1133">Transmembrane helix</keyword>
<evidence type="ECO:0000313" key="2">
    <source>
        <dbReference type="EMBL" id="QHU21680.1"/>
    </source>
</evidence>
<sequence length="153" mass="17389">MESKDEGLEAIRKVLKPIKTALIDLFISLARVFFFWLPGGDVACGQALMITHFIGGCLLYTIYFMLRPLNPMRFFIFILLILIVIQQIVFRGCVITKAEQKLTGSNDTILDPWIRLCGLEPTRELRIVCNLATVGCMSMTLLMNTILEQIYLV</sequence>
<feature type="transmembrane region" description="Helical" evidence="1">
    <location>
        <begin position="73"/>
        <end position="90"/>
    </location>
</feature>